<dbReference type="RefSeq" id="WP_246071449.1">
    <property type="nucleotide sequence ID" value="NZ_CP040709.1"/>
</dbReference>
<dbReference type="InterPro" id="IPR009267">
    <property type="entry name" value="NTP_transf_6"/>
</dbReference>
<evidence type="ECO:0008006" key="3">
    <source>
        <dbReference type="Google" id="ProtNLM"/>
    </source>
</evidence>
<evidence type="ECO:0000313" key="2">
    <source>
        <dbReference type="Proteomes" id="UP000554837"/>
    </source>
</evidence>
<sequence>MGAESARLLEWVRASPWLMQALQFARELGLRDWAIGAGSLRNLVWDALHGHPLDRLPADVDLVFFDSDEPRSDAELQALLNQRCPGLPWEVTNQARVHEWFEVEFGHAVAPLHSLEEAVASWPEFCTALAVRLEPDDALKLIAPLGLDDLFACRVRRNPRRVSVDTYRKRCASKRYAERWPKVSVLPP</sequence>
<protein>
    <recommendedName>
        <fullName evidence="3">Nucleotidyltransferase family protein</fullName>
    </recommendedName>
</protein>
<evidence type="ECO:0000313" key="1">
    <source>
        <dbReference type="EMBL" id="MBB5203222.1"/>
    </source>
</evidence>
<dbReference type="Pfam" id="PF06042">
    <property type="entry name" value="NTP_transf_6"/>
    <property type="match status" value="1"/>
</dbReference>
<keyword evidence="2" id="KW-1185">Reference proteome</keyword>
<comment type="caution">
    <text evidence="1">The sequence shown here is derived from an EMBL/GenBank/DDBJ whole genome shotgun (WGS) entry which is preliminary data.</text>
</comment>
<dbReference type="PANTHER" id="PTHR39166">
    <property type="entry name" value="BLL1166 PROTEIN"/>
    <property type="match status" value="1"/>
</dbReference>
<name>A0A840S128_9BURK</name>
<gene>
    <name evidence="1" type="ORF">HNQ51_000515</name>
</gene>
<dbReference type="AlphaFoldDB" id="A0A840S128"/>
<dbReference type="Proteomes" id="UP000554837">
    <property type="component" value="Unassembled WGS sequence"/>
</dbReference>
<reference evidence="1 2" key="1">
    <citation type="submission" date="2020-08" db="EMBL/GenBank/DDBJ databases">
        <title>Genomic Encyclopedia of Type Strains, Phase IV (KMG-IV): sequencing the most valuable type-strain genomes for metagenomic binning, comparative biology and taxonomic classification.</title>
        <authorList>
            <person name="Goeker M."/>
        </authorList>
    </citation>
    <scope>NUCLEOTIDE SEQUENCE [LARGE SCALE GENOMIC DNA]</scope>
    <source>
        <strain evidence="1 2">DSM 23958</strain>
    </source>
</reference>
<proteinExistence type="predicted"/>
<accession>A0A840S128</accession>
<dbReference type="PANTHER" id="PTHR39166:SF1">
    <property type="entry name" value="BLL1166 PROTEIN"/>
    <property type="match status" value="1"/>
</dbReference>
<organism evidence="1 2">
    <name type="scientific">Inhella inkyongensis</name>
    <dbReference type="NCBI Taxonomy" id="392593"/>
    <lineage>
        <taxon>Bacteria</taxon>
        <taxon>Pseudomonadati</taxon>
        <taxon>Pseudomonadota</taxon>
        <taxon>Betaproteobacteria</taxon>
        <taxon>Burkholderiales</taxon>
        <taxon>Sphaerotilaceae</taxon>
        <taxon>Inhella</taxon>
    </lineage>
</organism>
<dbReference type="EMBL" id="JACHHO010000001">
    <property type="protein sequence ID" value="MBB5203222.1"/>
    <property type="molecule type" value="Genomic_DNA"/>
</dbReference>